<dbReference type="Proteomes" id="UP000320300">
    <property type="component" value="Unassembled WGS sequence"/>
</dbReference>
<dbReference type="RefSeq" id="WP_142526895.1">
    <property type="nucleotide sequence ID" value="NZ_CBCSJO010000003.1"/>
</dbReference>
<name>A0A521BDZ5_9SPHI</name>
<protein>
    <submittedName>
        <fullName evidence="1">Uncharacterized protein</fullName>
    </submittedName>
</protein>
<reference evidence="1 2" key="1">
    <citation type="submission" date="2017-05" db="EMBL/GenBank/DDBJ databases">
        <authorList>
            <person name="Varghese N."/>
            <person name="Submissions S."/>
        </authorList>
    </citation>
    <scope>NUCLEOTIDE SEQUENCE [LARGE SCALE GENOMIC DNA]</scope>
    <source>
        <strain evidence="1 2">DSM 19036</strain>
    </source>
</reference>
<proteinExistence type="predicted"/>
<accession>A0A521BDZ5</accession>
<sequence length="101" mass="11108">MFSSLSSKDNGAGGSDLSNKVMGALGPVIAEHWPTIEPYADKALASAHDDAMMEVLARKIYPWLPMLVRMALKEDKFVSFTIEHKAPLLAKLTEYKNKQGS</sequence>
<dbReference type="EMBL" id="FXTN01000002">
    <property type="protein sequence ID" value="SMO45294.1"/>
    <property type="molecule type" value="Genomic_DNA"/>
</dbReference>
<evidence type="ECO:0000313" key="1">
    <source>
        <dbReference type="EMBL" id="SMO45294.1"/>
    </source>
</evidence>
<dbReference type="OrthoDB" id="769782at2"/>
<evidence type="ECO:0000313" key="2">
    <source>
        <dbReference type="Proteomes" id="UP000320300"/>
    </source>
</evidence>
<gene>
    <name evidence="1" type="ORF">SAMN06265348_102211</name>
</gene>
<dbReference type="AlphaFoldDB" id="A0A521BDZ5"/>
<organism evidence="1 2">
    <name type="scientific">Pedobacter westerhofensis</name>
    <dbReference type="NCBI Taxonomy" id="425512"/>
    <lineage>
        <taxon>Bacteria</taxon>
        <taxon>Pseudomonadati</taxon>
        <taxon>Bacteroidota</taxon>
        <taxon>Sphingobacteriia</taxon>
        <taxon>Sphingobacteriales</taxon>
        <taxon>Sphingobacteriaceae</taxon>
        <taxon>Pedobacter</taxon>
    </lineage>
</organism>
<keyword evidence="2" id="KW-1185">Reference proteome</keyword>